<dbReference type="GO" id="GO:0009003">
    <property type="term" value="F:signal peptidase activity"/>
    <property type="evidence" value="ECO:0007669"/>
    <property type="project" value="UniProtKB-EC"/>
</dbReference>
<reference evidence="10" key="1">
    <citation type="submission" date="2022-05" db="EMBL/GenBank/DDBJ databases">
        <authorList>
            <person name="Jo J.-H."/>
            <person name="Im W.-T."/>
        </authorList>
    </citation>
    <scope>NUCLEOTIDE SEQUENCE</scope>
    <source>
        <strain evidence="10">RG327</strain>
    </source>
</reference>
<evidence type="ECO:0000256" key="1">
    <source>
        <dbReference type="ARBA" id="ARBA00000677"/>
    </source>
</evidence>
<evidence type="ECO:0000256" key="2">
    <source>
        <dbReference type="ARBA" id="ARBA00009370"/>
    </source>
</evidence>
<evidence type="ECO:0000313" key="10">
    <source>
        <dbReference type="EMBL" id="MCL6677804.1"/>
    </source>
</evidence>
<comment type="similarity">
    <text evidence="2 8">Belongs to the peptidase S26 family.</text>
</comment>
<evidence type="ECO:0000256" key="4">
    <source>
        <dbReference type="ARBA" id="ARBA00019232"/>
    </source>
</evidence>
<dbReference type="InterPro" id="IPR000223">
    <property type="entry name" value="Pept_S26A_signal_pept_1"/>
</dbReference>
<dbReference type="EC" id="3.4.21.89" evidence="3 7"/>
<keyword evidence="5 7" id="KW-0645">Protease</keyword>
<dbReference type="PROSITE" id="PS00760">
    <property type="entry name" value="SPASE_I_2"/>
    <property type="match status" value="1"/>
</dbReference>
<dbReference type="Pfam" id="PF10502">
    <property type="entry name" value="Peptidase_S26"/>
    <property type="match status" value="1"/>
</dbReference>
<dbReference type="CDD" id="cd06530">
    <property type="entry name" value="S26_SPase_I"/>
    <property type="match status" value="1"/>
</dbReference>
<keyword evidence="7" id="KW-1133">Transmembrane helix</keyword>
<evidence type="ECO:0000313" key="11">
    <source>
        <dbReference type="Proteomes" id="UP001165343"/>
    </source>
</evidence>
<dbReference type="InterPro" id="IPR036286">
    <property type="entry name" value="LexA/Signal_pep-like_sf"/>
</dbReference>
<keyword evidence="6 7" id="KW-0378">Hydrolase</keyword>
<accession>A0ABT0RC11</accession>
<evidence type="ECO:0000256" key="7">
    <source>
        <dbReference type="RuleBase" id="RU003993"/>
    </source>
</evidence>
<evidence type="ECO:0000256" key="5">
    <source>
        <dbReference type="ARBA" id="ARBA00022670"/>
    </source>
</evidence>
<comment type="catalytic activity">
    <reaction evidence="1 7">
        <text>Cleavage of hydrophobic, N-terminal signal or leader sequences from secreted and periplasmic proteins.</text>
        <dbReference type="EC" id="3.4.21.89"/>
    </reaction>
</comment>
<keyword evidence="11" id="KW-1185">Reference proteome</keyword>
<organism evidence="10 11">
    <name type="scientific">Sphingomonas anseongensis</name>
    <dbReference type="NCBI Taxonomy" id="2908207"/>
    <lineage>
        <taxon>Bacteria</taxon>
        <taxon>Pseudomonadati</taxon>
        <taxon>Pseudomonadota</taxon>
        <taxon>Alphaproteobacteria</taxon>
        <taxon>Sphingomonadales</taxon>
        <taxon>Sphingomonadaceae</taxon>
        <taxon>Sphingomonas</taxon>
    </lineage>
</organism>
<dbReference type="Gene3D" id="2.10.109.10">
    <property type="entry name" value="Umud Fragment, subunit A"/>
    <property type="match status" value="1"/>
</dbReference>
<keyword evidence="7" id="KW-0812">Transmembrane</keyword>
<dbReference type="PROSITE" id="PS00501">
    <property type="entry name" value="SPASE_I_1"/>
    <property type="match status" value="1"/>
</dbReference>
<dbReference type="NCBIfam" id="TIGR02227">
    <property type="entry name" value="sigpep_I_bact"/>
    <property type="match status" value="1"/>
</dbReference>
<dbReference type="PANTHER" id="PTHR43390">
    <property type="entry name" value="SIGNAL PEPTIDASE I"/>
    <property type="match status" value="1"/>
</dbReference>
<evidence type="ECO:0000256" key="6">
    <source>
        <dbReference type="ARBA" id="ARBA00022801"/>
    </source>
</evidence>
<comment type="caution">
    <text evidence="10">The sequence shown here is derived from an EMBL/GenBank/DDBJ whole genome shotgun (WGS) entry which is preliminary data.</text>
</comment>
<evidence type="ECO:0000259" key="9">
    <source>
        <dbReference type="Pfam" id="PF10502"/>
    </source>
</evidence>
<protein>
    <recommendedName>
        <fullName evidence="4 7">Signal peptidase I</fullName>
        <ecNumber evidence="3 7">3.4.21.89</ecNumber>
    </recommendedName>
</protein>
<dbReference type="PANTHER" id="PTHR43390:SF1">
    <property type="entry name" value="CHLOROPLAST PROCESSING PEPTIDASE"/>
    <property type="match status" value="1"/>
</dbReference>
<proteinExistence type="inferred from homology"/>
<dbReference type="Proteomes" id="UP001165343">
    <property type="component" value="Unassembled WGS sequence"/>
</dbReference>
<dbReference type="EMBL" id="JAMGBC010000001">
    <property type="protein sequence ID" value="MCL6677804.1"/>
    <property type="molecule type" value="Genomic_DNA"/>
</dbReference>
<dbReference type="InterPro" id="IPR019757">
    <property type="entry name" value="Pept_S26A_signal_pept_1_Lys-AS"/>
</dbReference>
<dbReference type="SUPFAM" id="SSF51306">
    <property type="entry name" value="LexA/Signal peptidase"/>
    <property type="match status" value="1"/>
</dbReference>
<dbReference type="InterPro" id="IPR019756">
    <property type="entry name" value="Pept_S26A_signal_pept_1_Ser-AS"/>
</dbReference>
<feature type="domain" description="Peptidase S26" evidence="9">
    <location>
        <begin position="17"/>
        <end position="244"/>
    </location>
</feature>
<evidence type="ECO:0000256" key="8">
    <source>
        <dbReference type="RuleBase" id="RU362042"/>
    </source>
</evidence>
<evidence type="ECO:0000256" key="3">
    <source>
        <dbReference type="ARBA" id="ARBA00013208"/>
    </source>
</evidence>
<feature type="transmembrane region" description="Helical" evidence="7">
    <location>
        <begin position="20"/>
        <end position="41"/>
    </location>
</feature>
<keyword evidence="7" id="KW-0472">Membrane</keyword>
<gene>
    <name evidence="10" type="primary">lepB</name>
    <name evidence="10" type="ORF">LZ519_00500</name>
</gene>
<dbReference type="PRINTS" id="PR00727">
    <property type="entry name" value="LEADERPTASE"/>
</dbReference>
<dbReference type="InterPro" id="IPR019533">
    <property type="entry name" value="Peptidase_S26"/>
</dbReference>
<dbReference type="RefSeq" id="WP_249866794.1">
    <property type="nucleotide sequence ID" value="NZ_JAMGBC010000001.1"/>
</dbReference>
<sequence>MNRSRSRKTAKSERGSLFRFVLTVAVIAWLFRSLVFAPFSIPSGSMLPALYIGDYLVVAKWPYGLSRYSFPLQFPPIKGRVFASLPERGDVVVFVPPGRESEDYVKRLIGLPGDTVAVRDGVVILNGKPVARGQMGSTSIPVSANSPCRRIAPQGAPVTPSQGAQCVYRSYVETLPNGASYRVLDQVEGTMADNFGPVRIPAGHAFLMGDNRDDSLDSRFSEAEGGIGFVPLENIVGRATMIFWSTDGSSSYLKPWTWFTALRGGRIGDGLSPNSK</sequence>
<comment type="subcellular location">
    <subcellularLocation>
        <location evidence="8">Membrane</location>
        <topology evidence="8">Single-pass type II membrane protein</topology>
    </subcellularLocation>
</comment>
<name>A0ABT0RC11_9SPHN</name>